<name>A0A8W8INC7_MAGGI</name>
<dbReference type="PANTHER" id="PTHR12103:SF15">
    <property type="entry name" value="CYTOSOLIC PURINE 5'-NUCLEOTIDASE"/>
    <property type="match status" value="1"/>
</dbReference>
<dbReference type="InterPro" id="IPR036412">
    <property type="entry name" value="HAD-like_sf"/>
</dbReference>
<sequence>MAEESEPVELRSLKRMSTIGYRGYKREPSKRVFVNRSLMLERVKFYGFDMDYTLAMYKSPEYETLGFDLIRDAIVTFGYPDAIKEFKYDPTFPVRGLWFDMEYGNIIKADPYGNILVCVHGFKFLKIFPFPLQEDATPIIPFIFSLSCKN</sequence>
<accession>A0A8W8INC7</accession>
<dbReference type="InterPro" id="IPR008380">
    <property type="entry name" value="HAD-SF_hydro_IG_5-nucl"/>
</dbReference>
<evidence type="ECO:0000256" key="3">
    <source>
        <dbReference type="ARBA" id="ARBA00022801"/>
    </source>
</evidence>
<keyword evidence="2" id="KW-0479">Metal-binding</keyword>
<keyword evidence="4" id="KW-0460">Magnesium</keyword>
<dbReference type="EnsemblMetazoa" id="G15116.2">
    <property type="protein sequence ID" value="G15116.2:cds"/>
    <property type="gene ID" value="G15116"/>
</dbReference>
<evidence type="ECO:0000313" key="6">
    <source>
        <dbReference type="Proteomes" id="UP000005408"/>
    </source>
</evidence>
<protein>
    <recommendedName>
        <fullName evidence="7">Cytosolic purine 5'-nucleotidase</fullName>
    </recommendedName>
</protein>
<dbReference type="SUPFAM" id="SSF56784">
    <property type="entry name" value="HAD-like"/>
    <property type="match status" value="1"/>
</dbReference>
<dbReference type="AlphaFoldDB" id="A0A8W8INC7"/>
<evidence type="ECO:0008006" key="7">
    <source>
        <dbReference type="Google" id="ProtNLM"/>
    </source>
</evidence>
<dbReference type="PANTHER" id="PTHR12103">
    <property type="entry name" value="5'-NUCLEOTIDASE DOMAIN-CONTAINING"/>
    <property type="match status" value="1"/>
</dbReference>
<evidence type="ECO:0000256" key="2">
    <source>
        <dbReference type="ARBA" id="ARBA00022723"/>
    </source>
</evidence>
<keyword evidence="3" id="KW-0378">Hydrolase</keyword>
<dbReference type="InterPro" id="IPR023214">
    <property type="entry name" value="HAD_sf"/>
</dbReference>
<keyword evidence="6" id="KW-1185">Reference proteome</keyword>
<proteinExistence type="inferred from homology"/>
<evidence type="ECO:0000313" key="5">
    <source>
        <dbReference type="EnsemblMetazoa" id="G15116.2:cds"/>
    </source>
</evidence>
<comment type="similarity">
    <text evidence="1">Belongs to the 5'(3')-deoxyribonucleotidase family.</text>
</comment>
<dbReference type="Proteomes" id="UP000005408">
    <property type="component" value="Unassembled WGS sequence"/>
</dbReference>
<dbReference type="Gene3D" id="3.40.50.1000">
    <property type="entry name" value="HAD superfamily/HAD-like"/>
    <property type="match status" value="1"/>
</dbReference>
<dbReference type="GO" id="GO:0046872">
    <property type="term" value="F:metal ion binding"/>
    <property type="evidence" value="ECO:0007669"/>
    <property type="project" value="UniProtKB-KW"/>
</dbReference>
<evidence type="ECO:0000256" key="1">
    <source>
        <dbReference type="ARBA" id="ARBA00009589"/>
    </source>
</evidence>
<dbReference type="GO" id="GO:0008253">
    <property type="term" value="F:5'-nucleotidase activity"/>
    <property type="evidence" value="ECO:0007669"/>
    <property type="project" value="TreeGrafter"/>
</dbReference>
<organism evidence="5 6">
    <name type="scientific">Magallana gigas</name>
    <name type="common">Pacific oyster</name>
    <name type="synonym">Crassostrea gigas</name>
    <dbReference type="NCBI Taxonomy" id="29159"/>
    <lineage>
        <taxon>Eukaryota</taxon>
        <taxon>Metazoa</taxon>
        <taxon>Spiralia</taxon>
        <taxon>Lophotrochozoa</taxon>
        <taxon>Mollusca</taxon>
        <taxon>Bivalvia</taxon>
        <taxon>Autobranchia</taxon>
        <taxon>Pteriomorphia</taxon>
        <taxon>Ostreida</taxon>
        <taxon>Ostreoidea</taxon>
        <taxon>Ostreidae</taxon>
        <taxon>Magallana</taxon>
    </lineage>
</organism>
<dbReference type="Pfam" id="PF05761">
    <property type="entry name" value="5_nucleotid"/>
    <property type="match status" value="1"/>
</dbReference>
<evidence type="ECO:0000256" key="4">
    <source>
        <dbReference type="ARBA" id="ARBA00022842"/>
    </source>
</evidence>
<reference evidence="5" key="1">
    <citation type="submission" date="2022-08" db="UniProtKB">
        <authorList>
            <consortium name="EnsemblMetazoa"/>
        </authorList>
    </citation>
    <scope>IDENTIFICATION</scope>
    <source>
        <strain evidence="5">05x7-T-G4-1.051#20</strain>
    </source>
</reference>